<organism evidence="1 2">
    <name type="scientific">Dipteronia dyeriana</name>
    <dbReference type="NCBI Taxonomy" id="168575"/>
    <lineage>
        <taxon>Eukaryota</taxon>
        <taxon>Viridiplantae</taxon>
        <taxon>Streptophyta</taxon>
        <taxon>Embryophyta</taxon>
        <taxon>Tracheophyta</taxon>
        <taxon>Spermatophyta</taxon>
        <taxon>Magnoliopsida</taxon>
        <taxon>eudicotyledons</taxon>
        <taxon>Gunneridae</taxon>
        <taxon>Pentapetalae</taxon>
        <taxon>rosids</taxon>
        <taxon>malvids</taxon>
        <taxon>Sapindales</taxon>
        <taxon>Sapindaceae</taxon>
        <taxon>Hippocastanoideae</taxon>
        <taxon>Acereae</taxon>
        <taxon>Dipteronia</taxon>
    </lineage>
</organism>
<comment type="caution">
    <text evidence="1">The sequence shown here is derived from an EMBL/GenBank/DDBJ whole genome shotgun (WGS) entry which is preliminary data.</text>
</comment>
<name>A0AAD9TZ99_9ROSI</name>
<evidence type="ECO:0000313" key="1">
    <source>
        <dbReference type="EMBL" id="KAK2644712.1"/>
    </source>
</evidence>
<dbReference type="AlphaFoldDB" id="A0AAD9TZ99"/>
<proteinExistence type="predicted"/>
<gene>
    <name evidence="1" type="ORF">Ddye_019907</name>
</gene>
<keyword evidence="2" id="KW-1185">Reference proteome</keyword>
<accession>A0AAD9TZ99</accession>
<dbReference type="Proteomes" id="UP001280121">
    <property type="component" value="Unassembled WGS sequence"/>
</dbReference>
<evidence type="ECO:0000313" key="2">
    <source>
        <dbReference type="Proteomes" id="UP001280121"/>
    </source>
</evidence>
<sequence>MFFPSFDQIADHPLPKEASCHRKLLSSVAVAVAESSSPSPGRRHRSCLQFSSSPVREIGPLQSISVKLERFLLWA</sequence>
<dbReference type="EMBL" id="JANJYI010000006">
    <property type="protein sequence ID" value="KAK2644712.1"/>
    <property type="molecule type" value="Genomic_DNA"/>
</dbReference>
<reference evidence="1" key="1">
    <citation type="journal article" date="2023" name="Plant J.">
        <title>Genome sequences and population genomics provide insights into the demographic history, inbreeding, and mutation load of two 'living fossil' tree species of Dipteronia.</title>
        <authorList>
            <person name="Feng Y."/>
            <person name="Comes H.P."/>
            <person name="Chen J."/>
            <person name="Zhu S."/>
            <person name="Lu R."/>
            <person name="Zhang X."/>
            <person name="Li P."/>
            <person name="Qiu J."/>
            <person name="Olsen K.M."/>
            <person name="Qiu Y."/>
        </authorList>
    </citation>
    <scope>NUCLEOTIDE SEQUENCE</scope>
    <source>
        <strain evidence="1">KIB01</strain>
    </source>
</reference>
<protein>
    <submittedName>
        <fullName evidence="1">Uncharacterized protein</fullName>
    </submittedName>
</protein>